<dbReference type="SUPFAM" id="SSF57625">
    <property type="entry name" value="Invertebrate chitin-binding proteins"/>
    <property type="match status" value="1"/>
</dbReference>
<proteinExistence type="predicted"/>
<evidence type="ECO:0000313" key="11">
    <source>
        <dbReference type="EMBL" id="KAK6753263.1"/>
    </source>
</evidence>
<comment type="caution">
    <text evidence="8">Lacks conserved residue(s) required for the propagation of feature annotation.</text>
</comment>
<keyword evidence="6" id="KW-0472">Membrane</keyword>
<dbReference type="PROSITE" id="PS01209">
    <property type="entry name" value="LDLRA_1"/>
    <property type="match status" value="1"/>
</dbReference>
<evidence type="ECO:0000256" key="7">
    <source>
        <dbReference type="ARBA" id="ARBA00023157"/>
    </source>
</evidence>
<protein>
    <recommendedName>
        <fullName evidence="10">Chitin-binding type-2 domain-containing protein</fullName>
    </recommendedName>
</protein>
<dbReference type="PANTHER" id="PTHR24270">
    <property type="entry name" value="LOW-DENSITY LIPOPROTEIN RECEPTOR-RELATED"/>
    <property type="match status" value="1"/>
</dbReference>
<comment type="caution">
    <text evidence="11">The sequence shown here is derived from an EMBL/GenBank/DDBJ whole genome shotgun (WGS) entry which is preliminary data.</text>
</comment>
<dbReference type="Proteomes" id="UP001303046">
    <property type="component" value="Unassembled WGS sequence"/>
</dbReference>
<dbReference type="SMART" id="SM00494">
    <property type="entry name" value="ChtBD2"/>
    <property type="match status" value="1"/>
</dbReference>
<keyword evidence="7 8" id="KW-1015">Disulfide bond</keyword>
<dbReference type="SUPFAM" id="SSF57424">
    <property type="entry name" value="LDL receptor-like module"/>
    <property type="match status" value="4"/>
</dbReference>
<feature type="region of interest" description="Disordered" evidence="9">
    <location>
        <begin position="104"/>
        <end position="123"/>
    </location>
</feature>
<dbReference type="PRINTS" id="PR00261">
    <property type="entry name" value="LDLRECEPTOR"/>
</dbReference>
<dbReference type="Gene3D" id="3.20.20.80">
    <property type="entry name" value="Glycosidases"/>
    <property type="match status" value="1"/>
</dbReference>
<keyword evidence="3" id="KW-0812">Transmembrane</keyword>
<evidence type="ECO:0000256" key="5">
    <source>
        <dbReference type="ARBA" id="ARBA00022989"/>
    </source>
</evidence>
<dbReference type="InterPro" id="IPR050685">
    <property type="entry name" value="LDLR"/>
</dbReference>
<reference evidence="11 12" key="1">
    <citation type="submission" date="2023-08" db="EMBL/GenBank/DDBJ databases">
        <title>A Necator americanus chromosomal reference genome.</title>
        <authorList>
            <person name="Ilik V."/>
            <person name="Petrzelkova K.J."/>
            <person name="Pardy F."/>
            <person name="Fuh T."/>
            <person name="Niatou-Singa F.S."/>
            <person name="Gouil Q."/>
            <person name="Baker L."/>
            <person name="Ritchie M.E."/>
            <person name="Jex A.R."/>
            <person name="Gazzola D."/>
            <person name="Li H."/>
            <person name="Toshio Fujiwara R."/>
            <person name="Zhan B."/>
            <person name="Aroian R.V."/>
            <person name="Pafco B."/>
            <person name="Schwarz E.M."/>
        </authorList>
    </citation>
    <scope>NUCLEOTIDE SEQUENCE [LARGE SCALE GENOMIC DNA]</scope>
    <source>
        <strain evidence="11 12">Aroian</strain>
        <tissue evidence="11">Whole animal</tissue>
    </source>
</reference>
<comment type="subcellular location">
    <subcellularLocation>
        <location evidence="2">Endomembrane system</location>
    </subcellularLocation>
    <subcellularLocation>
        <location evidence="1">Membrane</location>
        <topology evidence="1">Single-pass membrane protein</topology>
    </subcellularLocation>
</comment>
<evidence type="ECO:0000256" key="1">
    <source>
        <dbReference type="ARBA" id="ARBA00004167"/>
    </source>
</evidence>
<evidence type="ECO:0000256" key="8">
    <source>
        <dbReference type="PROSITE-ProRule" id="PRU00124"/>
    </source>
</evidence>
<evidence type="ECO:0000313" key="12">
    <source>
        <dbReference type="Proteomes" id="UP001303046"/>
    </source>
</evidence>
<dbReference type="Gene3D" id="4.10.400.10">
    <property type="entry name" value="Low-density Lipoprotein Receptor"/>
    <property type="match status" value="4"/>
</dbReference>
<gene>
    <name evidence="11" type="primary">Necator_chrV.g17490</name>
    <name evidence="11" type="ORF">RB195_012700</name>
</gene>
<dbReference type="InterPro" id="IPR036055">
    <property type="entry name" value="LDL_receptor-like_sf"/>
</dbReference>
<evidence type="ECO:0000256" key="6">
    <source>
        <dbReference type="ARBA" id="ARBA00023136"/>
    </source>
</evidence>
<evidence type="ECO:0000256" key="4">
    <source>
        <dbReference type="ARBA" id="ARBA00022737"/>
    </source>
</evidence>
<dbReference type="Pfam" id="PF00057">
    <property type="entry name" value="Ldl_recept_a"/>
    <property type="match status" value="2"/>
</dbReference>
<feature type="domain" description="Chitin-binding type-2" evidence="10">
    <location>
        <begin position="132"/>
        <end position="203"/>
    </location>
</feature>
<sequence>MKGLVALGRIRTIDRSGADTAKPLTDCAITAIREETVAESPLVPSEVSGRSSERFYGVEDYKEDSWDFTPNIVVPTIAPSSHSRNMEGVGRATFELVNSSALRESFSTKPERPATTSPASEKSSTNNVYEINFCNKHEFTDQLLATYGLERLDNFIWNTSCSQTFFQCSIGQTFVFRCPSENQAFDRSITNCNFRNAVEVCPEFDRVLHCSIQESCTEMEFACCSVPQRCISISMRCDGHRDCGDGDDENNCPSCSRYEFACVKSGKCIPAEKRCDGISDDCQDGTNLDELGCSRNSTCLGKFMCDQSQQGPQCIEWSDHCNGVKNCMMGEDEKNCKSQEAKFLSCENQKQLIPKQNWCDGKAHCADGSDEKYCH</sequence>
<keyword evidence="4" id="KW-0677">Repeat</keyword>
<dbReference type="PROSITE" id="PS50068">
    <property type="entry name" value="LDLRA_2"/>
    <property type="match status" value="4"/>
</dbReference>
<dbReference type="SMART" id="SM00192">
    <property type="entry name" value="LDLa"/>
    <property type="match status" value="4"/>
</dbReference>
<organism evidence="11 12">
    <name type="scientific">Necator americanus</name>
    <name type="common">Human hookworm</name>
    <dbReference type="NCBI Taxonomy" id="51031"/>
    <lineage>
        <taxon>Eukaryota</taxon>
        <taxon>Metazoa</taxon>
        <taxon>Ecdysozoa</taxon>
        <taxon>Nematoda</taxon>
        <taxon>Chromadorea</taxon>
        <taxon>Rhabditida</taxon>
        <taxon>Rhabditina</taxon>
        <taxon>Rhabditomorpha</taxon>
        <taxon>Strongyloidea</taxon>
        <taxon>Ancylostomatidae</taxon>
        <taxon>Bunostominae</taxon>
        <taxon>Necator</taxon>
    </lineage>
</organism>
<evidence type="ECO:0000259" key="10">
    <source>
        <dbReference type="SMART" id="SM00494"/>
    </source>
</evidence>
<accession>A0ABR1DSX7</accession>
<name>A0ABR1DSX7_NECAM</name>
<feature type="disulfide bond" evidence="8">
    <location>
        <begin position="359"/>
        <end position="374"/>
    </location>
</feature>
<feature type="disulfide bond" evidence="8">
    <location>
        <begin position="321"/>
        <end position="336"/>
    </location>
</feature>
<dbReference type="InterPro" id="IPR023415">
    <property type="entry name" value="LDLR_class-A_CS"/>
</dbReference>
<dbReference type="InterPro" id="IPR002172">
    <property type="entry name" value="LDrepeatLR_classA_rpt"/>
</dbReference>
<evidence type="ECO:0000256" key="9">
    <source>
        <dbReference type="SAM" id="MobiDB-lite"/>
    </source>
</evidence>
<feature type="disulfide bond" evidence="8">
    <location>
        <begin position="237"/>
        <end position="252"/>
    </location>
</feature>
<keyword evidence="12" id="KW-1185">Reference proteome</keyword>
<evidence type="ECO:0000256" key="3">
    <source>
        <dbReference type="ARBA" id="ARBA00022692"/>
    </source>
</evidence>
<dbReference type="InterPro" id="IPR002557">
    <property type="entry name" value="Chitin-bd_dom"/>
</dbReference>
<keyword evidence="5" id="KW-1133">Transmembrane helix</keyword>
<dbReference type="EMBL" id="JAVFWL010000005">
    <property type="protein sequence ID" value="KAK6753263.1"/>
    <property type="molecule type" value="Genomic_DNA"/>
</dbReference>
<evidence type="ECO:0000256" key="2">
    <source>
        <dbReference type="ARBA" id="ARBA00004308"/>
    </source>
</evidence>
<dbReference type="CDD" id="cd00112">
    <property type="entry name" value="LDLa"/>
    <property type="match status" value="3"/>
</dbReference>
<dbReference type="InterPro" id="IPR036508">
    <property type="entry name" value="Chitin-bd_dom_sf"/>
</dbReference>